<feature type="domain" description="Retrovirus-related Pol polyprotein from transposon TNT 1-94-like beta-barrel" evidence="3">
    <location>
        <begin position="288"/>
        <end position="368"/>
    </location>
</feature>
<evidence type="ECO:0000256" key="1">
    <source>
        <dbReference type="SAM" id="MobiDB-lite"/>
    </source>
</evidence>
<name>A0A418CJW3_APHAT</name>
<evidence type="ECO:0008006" key="6">
    <source>
        <dbReference type="Google" id="ProtNLM"/>
    </source>
</evidence>
<reference evidence="4 5" key="1">
    <citation type="submission" date="2018-08" db="EMBL/GenBank/DDBJ databases">
        <title>Aphanomyces genome sequencing and annotation.</title>
        <authorList>
            <person name="Minardi D."/>
            <person name="Oidtmann B."/>
            <person name="Van Der Giezen M."/>
            <person name="Studholme D.J."/>
        </authorList>
    </citation>
    <scope>NUCLEOTIDE SEQUENCE [LARGE SCALE GENOMIC DNA]</scope>
    <source>
        <strain evidence="4 5">FDL457</strain>
    </source>
</reference>
<feature type="compositionally biased region" description="Polar residues" evidence="1">
    <location>
        <begin position="456"/>
        <end position="469"/>
    </location>
</feature>
<feature type="domain" description="GAG-pre-integrase" evidence="2">
    <location>
        <begin position="394"/>
        <end position="449"/>
    </location>
</feature>
<comment type="caution">
    <text evidence="4">The sequence shown here is derived from an EMBL/GenBank/DDBJ whole genome shotgun (WGS) entry which is preliminary data.</text>
</comment>
<evidence type="ECO:0000259" key="3">
    <source>
        <dbReference type="Pfam" id="PF22936"/>
    </source>
</evidence>
<proteinExistence type="predicted"/>
<organism evidence="4 5">
    <name type="scientific">Aphanomyces astaci</name>
    <name type="common">Crayfish plague agent</name>
    <dbReference type="NCBI Taxonomy" id="112090"/>
    <lineage>
        <taxon>Eukaryota</taxon>
        <taxon>Sar</taxon>
        <taxon>Stramenopiles</taxon>
        <taxon>Oomycota</taxon>
        <taxon>Saprolegniomycetes</taxon>
        <taxon>Saprolegniales</taxon>
        <taxon>Verrucalvaceae</taxon>
        <taxon>Aphanomyces</taxon>
    </lineage>
</organism>
<dbReference type="EMBL" id="QUTF01026846">
    <property type="protein sequence ID" value="RHY81283.1"/>
    <property type="molecule type" value="Genomic_DNA"/>
</dbReference>
<gene>
    <name evidence="4" type="ORF">DYB26_009181</name>
</gene>
<dbReference type="Pfam" id="PF22936">
    <property type="entry name" value="Pol_BBD"/>
    <property type="match status" value="1"/>
</dbReference>
<evidence type="ECO:0000313" key="5">
    <source>
        <dbReference type="Proteomes" id="UP000286510"/>
    </source>
</evidence>
<dbReference type="InterPro" id="IPR054722">
    <property type="entry name" value="PolX-like_BBD"/>
</dbReference>
<dbReference type="InterPro" id="IPR025724">
    <property type="entry name" value="GAG-pre-integrase_dom"/>
</dbReference>
<dbReference type="Pfam" id="PF14223">
    <property type="entry name" value="Retrotran_gag_2"/>
    <property type="match status" value="1"/>
</dbReference>
<dbReference type="Proteomes" id="UP000286510">
    <property type="component" value="Unassembled WGS sequence"/>
</dbReference>
<evidence type="ECO:0000259" key="2">
    <source>
        <dbReference type="Pfam" id="PF13976"/>
    </source>
</evidence>
<dbReference type="Pfam" id="PF13976">
    <property type="entry name" value="gag_pre-integrs"/>
    <property type="match status" value="1"/>
</dbReference>
<accession>A0A418CJW3</accession>
<sequence length="477" mass="53763">MSPTTDISKDNNKAQPLVFRGANFDIFKVRIQAKLRSKGLWKVVNGNEQRDDDEDEDYDSKEDKAFDLLVNSLDDNNLAYVSHVTTSTAAFVLVEQYEARTYADVSHVIHELHTKVYVTGSSMQKHITELRIMQQKLLLMGSRIDDDMLGRVLLTSAKEAYPTTVEILRSREPSPTLAQIMDCLLSKESERKRAMPLKRKVDDDQVLYTNKEGVSQPWKKHAKDKCIYCHKISHHAIECRFKKRDLAKGIRRKCLPTPEDHEVNILGDTDQGFILATTQVSIDFSDGWILDSARTADVTGDKTKFKKLSRCGPVTLSLADNSTVTANYSGALAIQVDETYRIERASAKYAPGVTKNLMSFQQLLKDGFELAPWDLSSAMMIKDAIILKFEEHRGVYVLRPHEVQVNACVVRETLPKLVQWHLRLAHLNFGAIKQAARDGAVDGLRSTKSDLAQEYSHSAANEASTQDFNTDIPGFVE</sequence>
<protein>
    <recommendedName>
        <fullName evidence="6">GAG-pre-integrase domain-containing protein</fullName>
    </recommendedName>
</protein>
<dbReference type="AlphaFoldDB" id="A0A418CJW3"/>
<feature type="region of interest" description="Disordered" evidence="1">
    <location>
        <begin position="456"/>
        <end position="477"/>
    </location>
</feature>
<evidence type="ECO:0000313" key="4">
    <source>
        <dbReference type="EMBL" id="RHY81283.1"/>
    </source>
</evidence>